<dbReference type="Proteomes" id="UP000663879">
    <property type="component" value="Unassembled WGS sequence"/>
</dbReference>
<keyword evidence="3" id="KW-1185">Reference proteome</keyword>
<feature type="compositionally biased region" description="Basic and acidic residues" evidence="1">
    <location>
        <begin position="104"/>
        <end position="139"/>
    </location>
</feature>
<gene>
    <name evidence="2" type="ORF">OXX778_LOCUS183</name>
</gene>
<accession>A0A813M2J2</accession>
<evidence type="ECO:0000313" key="2">
    <source>
        <dbReference type="EMBL" id="CAF0704712.1"/>
    </source>
</evidence>
<name>A0A813M2J2_9BILA</name>
<organism evidence="2 3">
    <name type="scientific">Brachionus calyciflorus</name>
    <dbReference type="NCBI Taxonomy" id="104777"/>
    <lineage>
        <taxon>Eukaryota</taxon>
        <taxon>Metazoa</taxon>
        <taxon>Spiralia</taxon>
        <taxon>Gnathifera</taxon>
        <taxon>Rotifera</taxon>
        <taxon>Eurotatoria</taxon>
        <taxon>Monogononta</taxon>
        <taxon>Pseudotrocha</taxon>
        <taxon>Ploima</taxon>
        <taxon>Brachionidae</taxon>
        <taxon>Brachionus</taxon>
    </lineage>
</organism>
<feature type="region of interest" description="Disordered" evidence="1">
    <location>
        <begin position="47"/>
        <end position="145"/>
    </location>
</feature>
<protein>
    <submittedName>
        <fullName evidence="2">Uncharacterized protein</fullName>
    </submittedName>
</protein>
<evidence type="ECO:0000256" key="1">
    <source>
        <dbReference type="SAM" id="MobiDB-lite"/>
    </source>
</evidence>
<dbReference type="EMBL" id="CAJNOC010000008">
    <property type="protein sequence ID" value="CAF0704712.1"/>
    <property type="molecule type" value="Genomic_DNA"/>
</dbReference>
<reference evidence="2" key="1">
    <citation type="submission" date="2021-02" db="EMBL/GenBank/DDBJ databases">
        <authorList>
            <person name="Nowell W R."/>
        </authorList>
    </citation>
    <scope>NUCLEOTIDE SEQUENCE</scope>
    <source>
        <strain evidence="2">Ploen Becks lab</strain>
    </source>
</reference>
<dbReference type="AlphaFoldDB" id="A0A813M2J2"/>
<dbReference type="OrthoDB" id="5875297at2759"/>
<evidence type="ECO:0000313" key="3">
    <source>
        <dbReference type="Proteomes" id="UP000663879"/>
    </source>
</evidence>
<comment type="caution">
    <text evidence="2">The sequence shown here is derived from an EMBL/GenBank/DDBJ whole genome shotgun (WGS) entry which is preliminary data.</text>
</comment>
<sequence>MLKDDGVEFFEQLKADLEHRYTENDDEYMETCNSEKPSPPILKIIVNKRRSYYQRDERQDRFDYGGGHRPDHHQQRQRYHNDNRYQPYKKDNNRGHGHRGRGQRRYDQNYDQRRQYQHNDERSSRENEYRNRNSPEKQNLKRKHE</sequence>
<proteinExistence type="predicted"/>
<feature type="compositionally biased region" description="Basic and acidic residues" evidence="1">
    <location>
        <begin position="53"/>
        <end position="94"/>
    </location>
</feature>